<feature type="transmembrane region" description="Helical" evidence="9">
    <location>
        <begin position="16"/>
        <end position="35"/>
    </location>
</feature>
<dbReference type="GeneID" id="63655423"/>
<reference evidence="11" key="1">
    <citation type="submission" date="2020-09" db="EMBL/GenBank/DDBJ databases">
        <authorList>
            <person name="Ma X.X."/>
            <person name="Chang Q.C."/>
            <person name="Wang C.R."/>
        </authorList>
    </citation>
    <scope>NUCLEOTIDE SEQUENCE</scope>
</reference>
<dbReference type="InterPro" id="IPR013833">
    <property type="entry name" value="Cyt_c_oxidase_su3_a-hlx"/>
</dbReference>
<feature type="transmembrane region" description="Helical" evidence="9">
    <location>
        <begin position="159"/>
        <end position="179"/>
    </location>
</feature>
<feature type="transmembrane region" description="Helical" evidence="9">
    <location>
        <begin position="238"/>
        <end position="259"/>
    </location>
</feature>
<evidence type="ECO:0000256" key="9">
    <source>
        <dbReference type="SAM" id="Phobius"/>
    </source>
</evidence>
<evidence type="ECO:0000313" key="11">
    <source>
        <dbReference type="EMBL" id="QPG86043.1"/>
    </source>
</evidence>
<keyword evidence="8 11" id="KW-0496">Mitochondrion</keyword>
<evidence type="ECO:0000256" key="4">
    <source>
        <dbReference type="ARBA" id="ARBA00022692"/>
    </source>
</evidence>
<dbReference type="RefSeq" id="YP_010045997.1">
    <property type="nucleotide sequence ID" value="NC_054303.1"/>
</dbReference>
<dbReference type="SUPFAM" id="SSF81452">
    <property type="entry name" value="Cytochrome c oxidase subunit III-like"/>
    <property type="match status" value="1"/>
</dbReference>
<dbReference type="InterPro" id="IPR000298">
    <property type="entry name" value="Cyt_c_oxidase-like_su3"/>
</dbReference>
<gene>
    <name evidence="11" type="primary">cox3</name>
</gene>
<evidence type="ECO:0000259" key="10">
    <source>
        <dbReference type="PROSITE" id="PS50253"/>
    </source>
</evidence>
<organism evidence="11">
    <name type="scientific">Dermanyssus gallinae</name>
    <dbReference type="NCBI Taxonomy" id="34641"/>
    <lineage>
        <taxon>Eukaryota</taxon>
        <taxon>Metazoa</taxon>
        <taxon>Ecdysozoa</taxon>
        <taxon>Arthropoda</taxon>
        <taxon>Chelicerata</taxon>
        <taxon>Arachnida</taxon>
        <taxon>Acari</taxon>
        <taxon>Parasitiformes</taxon>
        <taxon>Mesostigmata</taxon>
        <taxon>Gamasina</taxon>
        <taxon>Dermanyssoidea</taxon>
        <taxon>Dermanyssidae</taxon>
        <taxon>Dermanyssus</taxon>
    </lineage>
</organism>
<dbReference type="GO" id="GO:0005739">
    <property type="term" value="C:mitochondrion"/>
    <property type="evidence" value="ECO:0007669"/>
    <property type="project" value="TreeGrafter"/>
</dbReference>
<dbReference type="Gene3D" id="1.20.120.80">
    <property type="entry name" value="Cytochrome c oxidase, subunit III, four-helix bundle"/>
    <property type="match status" value="1"/>
</dbReference>
<evidence type="ECO:0000256" key="1">
    <source>
        <dbReference type="ARBA" id="ARBA00004141"/>
    </source>
</evidence>
<dbReference type="InterPro" id="IPR035973">
    <property type="entry name" value="Cyt_c_oxidase_su3-like_sf"/>
</dbReference>
<protein>
    <recommendedName>
        <fullName evidence="3 8">Cytochrome c oxidase subunit 3</fullName>
    </recommendedName>
</protein>
<dbReference type="CDD" id="cd01665">
    <property type="entry name" value="Cyt_c_Oxidase_III"/>
    <property type="match status" value="1"/>
</dbReference>
<evidence type="ECO:0000256" key="8">
    <source>
        <dbReference type="RuleBase" id="RU003375"/>
    </source>
</evidence>
<dbReference type="InterPro" id="IPR033945">
    <property type="entry name" value="Cyt_c_oxase_su3_dom"/>
</dbReference>
<dbReference type="EMBL" id="MW044618">
    <property type="protein sequence ID" value="QPG86043.1"/>
    <property type="molecule type" value="Genomic_DNA"/>
</dbReference>
<evidence type="ECO:0000256" key="7">
    <source>
        <dbReference type="ARBA" id="ARBA00023136"/>
    </source>
</evidence>
<dbReference type="PANTHER" id="PTHR11403">
    <property type="entry name" value="CYTOCHROME C OXIDASE SUBUNIT III"/>
    <property type="match status" value="1"/>
</dbReference>
<comment type="function">
    <text evidence="8">Component of the cytochrome c oxidase, the last enzyme in the mitochondrial electron transport chain which drives oxidative phosphorylation. The respiratory chain contains 3 multisubunit complexes succinate dehydrogenase (complex II, CII), ubiquinol-cytochrome c oxidoreductase (cytochrome b-c1 complex, complex III, CIII) and cytochrome c oxidase (complex IV, CIV), that cooperate to transfer electrons derived from NADH and succinate to molecular oxygen, creating an electrochemical gradient over the inner membrane that drives transmembrane transport and the ATP synthase. Cytochrome c oxidase is the component of the respiratory chain that catalyzes the reduction of oxygen to water. Electrons originating from reduced cytochrome c in the intermembrane space (IMS) are transferred via the dinuclear copper A center (CU(A)) of subunit 2 and heme A of subunit 1 to the active site in subunit 1, a binuclear center (BNC) formed by heme A3 and copper B (CU(B)). The BNC reduces molecular oxygen to 2 water molecules using 4 electrons from cytochrome c in the IMS and 4 protons from the mitochondrial matrix.</text>
</comment>
<name>A0A7U3PYA2_9ACAR</name>
<evidence type="ECO:0000256" key="6">
    <source>
        <dbReference type="ARBA" id="ARBA00022989"/>
    </source>
</evidence>
<evidence type="ECO:0000256" key="5">
    <source>
        <dbReference type="ARBA" id="ARBA00022967"/>
    </source>
</evidence>
<keyword evidence="6 9" id="KW-1133">Transmembrane helix</keyword>
<comment type="similarity">
    <text evidence="2 8">Belongs to the cytochrome c oxidase subunit 3 family.</text>
</comment>
<feature type="transmembrane region" description="Helical" evidence="9">
    <location>
        <begin position="127"/>
        <end position="147"/>
    </location>
</feature>
<dbReference type="PROSITE" id="PS50253">
    <property type="entry name" value="COX3"/>
    <property type="match status" value="1"/>
</dbReference>
<dbReference type="PANTHER" id="PTHR11403:SF7">
    <property type="entry name" value="CYTOCHROME C OXIDASE SUBUNIT 3"/>
    <property type="match status" value="1"/>
</dbReference>
<sequence>MSFKFHPFHIVSNSPWPLLSSLNISILMISILYMIKYKIMSMLMFMFLSMILNSYLWWRDVIRESTMIGDHTKSVMKSLKISMLLFILSEIFFFLSFFWSYFHNMLSPDMNIGMLWPPMNILSFNPYQIPLLNTIILISSGITITWTHHNIFIGNLKKMIYSMMITIMLGFIFLMFQLYEYNMAPFSMNDSIYGNIFFIATGFHGLHVLIGMIYLIVCMNRILNLQINANHHISFELAAWYWHFVDVVWLFLFLIIYWWNY</sequence>
<dbReference type="InterPro" id="IPR024791">
    <property type="entry name" value="Cyt_c/ubiquinol_Oxase_su3"/>
</dbReference>
<keyword evidence="7 9" id="KW-0472">Membrane</keyword>
<keyword evidence="5" id="KW-1278">Translocase</keyword>
<accession>A0A7U3PYA2</accession>
<evidence type="ECO:0000256" key="3">
    <source>
        <dbReference type="ARBA" id="ARBA00015944"/>
    </source>
</evidence>
<feature type="transmembrane region" description="Helical" evidence="9">
    <location>
        <begin position="41"/>
        <end position="58"/>
    </location>
</feature>
<dbReference type="AlphaFoldDB" id="A0A7U3PYA2"/>
<dbReference type="GO" id="GO:0006123">
    <property type="term" value="P:mitochondrial electron transport, cytochrome c to oxygen"/>
    <property type="evidence" value="ECO:0007669"/>
    <property type="project" value="TreeGrafter"/>
</dbReference>
<evidence type="ECO:0000256" key="2">
    <source>
        <dbReference type="ARBA" id="ARBA00010581"/>
    </source>
</evidence>
<geneLocation type="mitochondrion" evidence="11"/>
<dbReference type="GO" id="GO:0004129">
    <property type="term" value="F:cytochrome-c oxidase activity"/>
    <property type="evidence" value="ECO:0007669"/>
    <property type="project" value="InterPro"/>
</dbReference>
<proteinExistence type="inferred from homology"/>
<keyword evidence="4 8" id="KW-0812">Transmembrane</keyword>
<comment type="subcellular location">
    <subcellularLocation>
        <location evidence="1">Membrane</location>
        <topology evidence="1">Multi-pass membrane protein</topology>
    </subcellularLocation>
</comment>
<feature type="transmembrane region" description="Helical" evidence="9">
    <location>
        <begin position="79"/>
        <end position="102"/>
    </location>
</feature>
<feature type="transmembrane region" description="Helical" evidence="9">
    <location>
        <begin position="191"/>
        <end position="217"/>
    </location>
</feature>
<dbReference type="Pfam" id="PF00510">
    <property type="entry name" value="COX3"/>
    <property type="match status" value="1"/>
</dbReference>
<feature type="domain" description="Heme-copper oxidase subunit III family profile" evidence="10">
    <location>
        <begin position="4"/>
        <end position="261"/>
    </location>
</feature>
<dbReference type="Gene3D" id="1.10.287.70">
    <property type="match status" value="1"/>
</dbReference>
<dbReference type="GO" id="GO:0016020">
    <property type="term" value="C:membrane"/>
    <property type="evidence" value="ECO:0007669"/>
    <property type="project" value="UniProtKB-SubCell"/>
</dbReference>